<evidence type="ECO:0000313" key="8">
    <source>
        <dbReference type="EMBL" id="MDE50764.1"/>
    </source>
</evidence>
<evidence type="ECO:0000256" key="3">
    <source>
        <dbReference type="ARBA" id="ARBA00022777"/>
    </source>
</evidence>
<dbReference type="PANTHER" id="PTHR10196">
    <property type="entry name" value="SUGAR KINASE"/>
    <property type="match status" value="1"/>
</dbReference>
<reference evidence="8" key="1">
    <citation type="submission" date="2018-10" db="EMBL/GenBank/DDBJ databases">
        <title>Transcriptome assembly of Aceria tosichella (Wheat curl mite) Type 2.</title>
        <authorList>
            <person name="Scully E.D."/>
            <person name="Geib S.M."/>
            <person name="Palmer N.A."/>
            <person name="Gupta A.K."/>
            <person name="Sarath G."/>
            <person name="Tatineni S."/>
        </authorList>
    </citation>
    <scope>NUCLEOTIDE SEQUENCE</scope>
    <source>
        <strain evidence="8">LincolnNE</strain>
    </source>
</reference>
<evidence type="ECO:0000259" key="7">
    <source>
        <dbReference type="Pfam" id="PF02782"/>
    </source>
</evidence>
<dbReference type="FunFam" id="3.30.420.40:FF:000118">
    <property type="entry name" value="Xylulose kinase 2"/>
    <property type="match status" value="1"/>
</dbReference>
<dbReference type="InterPro" id="IPR043129">
    <property type="entry name" value="ATPase_NBD"/>
</dbReference>
<keyword evidence="4" id="KW-0547">Nucleotide-binding</keyword>
<feature type="domain" description="Carbohydrate kinase FGGY N-terminal" evidence="6">
    <location>
        <begin position="155"/>
        <end position="321"/>
    </location>
</feature>
<gene>
    <name evidence="8" type="primary">XYLB</name>
    <name evidence="8" type="ORF">g.15533</name>
</gene>
<sequence length="681" mass="75558">MSDDSSNRTDVSTIHLDNISLQNRDNVDTNSKFLGFDLSTQQLKAIVIDDKLRVCHQVCVDFDTELSEYKTRGGVYKSDDGSNTVTAPVNMWLKAMDMCFDKLKVDGLDFSTVLGISGCAQQHGSVWWRRESSLALANLNPDEYLHKELVSTFTLRDTPIWMDSSTSEECRQLEAYVGGPARLAELTGSRAYERFTGPQIAKVIKQRREVYLVTERITLISNFIASILIGSYAPLDASDASGMNMMDIRKKRWSDECLEAIVGGNKSEVAGLRARLGCLDGTHLNNNIVDTHEVVGRVSRYFIERYGFPPECLVSSFTGDNPGSMAGLCVRHDELVISLGTSDTAFFWLDEPRPNLNGHVLRNPLDDSKYMGLICFKNGSKTRERIRDVCASGDWDEFGRQLNSVPRGNFGNIGFYYDLREIYPLCKGDFRYNKDGQRVESFANNIEVRACLEGQFMRLYHHSRELGLNMANIRRILVTGGASQNQAILQVIADLFKSPVYTLESMANSASLGGAYLAKYAYELEQQMLDQSFANFPAAPSAAAVEAKTEEDGRDPFATSTAEGHDQRQADDGSVTVSTSAAAAIAAADRELIRQEKQISFSQMILGHGGSVEDDGPNEDGNGNDNDADEECREINLIKMAEPTPISSQVDVYESLLERYVRLETEIGLNNGEDPSVRSTN</sequence>
<dbReference type="AlphaFoldDB" id="A0A6G1SJS0"/>
<evidence type="ECO:0000256" key="5">
    <source>
        <dbReference type="SAM" id="MobiDB-lite"/>
    </source>
</evidence>
<dbReference type="Pfam" id="PF00370">
    <property type="entry name" value="FGGY_N"/>
    <property type="match status" value="1"/>
</dbReference>
<comment type="catalytic activity">
    <reaction evidence="4">
        <text>D-xylulose + ATP = D-xylulose 5-phosphate + ADP + H(+)</text>
        <dbReference type="Rhea" id="RHEA:10964"/>
        <dbReference type="ChEBI" id="CHEBI:15378"/>
        <dbReference type="ChEBI" id="CHEBI:17140"/>
        <dbReference type="ChEBI" id="CHEBI:30616"/>
        <dbReference type="ChEBI" id="CHEBI:57737"/>
        <dbReference type="ChEBI" id="CHEBI:456216"/>
        <dbReference type="EC" id="2.7.1.17"/>
    </reaction>
</comment>
<comment type="similarity">
    <text evidence="1 4">Belongs to the FGGY kinase family.</text>
</comment>
<feature type="region of interest" description="Disordered" evidence="5">
    <location>
        <begin position="544"/>
        <end position="575"/>
    </location>
</feature>
<organism evidence="8">
    <name type="scientific">Aceria tosichella</name>
    <name type="common">wheat curl mite</name>
    <dbReference type="NCBI Taxonomy" id="561515"/>
    <lineage>
        <taxon>Eukaryota</taxon>
        <taxon>Metazoa</taxon>
        <taxon>Ecdysozoa</taxon>
        <taxon>Arthropoda</taxon>
        <taxon>Chelicerata</taxon>
        <taxon>Arachnida</taxon>
        <taxon>Acari</taxon>
        <taxon>Acariformes</taxon>
        <taxon>Trombidiformes</taxon>
        <taxon>Prostigmata</taxon>
        <taxon>Eupodina</taxon>
        <taxon>Eriophyoidea</taxon>
        <taxon>Eriophyidae</taxon>
        <taxon>Eriophyinae</taxon>
        <taxon>Aceriini</taxon>
        <taxon>Aceria</taxon>
    </lineage>
</organism>
<dbReference type="EMBL" id="GGYP01005993">
    <property type="protein sequence ID" value="MDE50764.1"/>
    <property type="molecule type" value="Transcribed_RNA"/>
</dbReference>
<evidence type="ECO:0000259" key="6">
    <source>
        <dbReference type="Pfam" id="PF00370"/>
    </source>
</evidence>
<dbReference type="GO" id="GO:0005829">
    <property type="term" value="C:cytosol"/>
    <property type="evidence" value="ECO:0007669"/>
    <property type="project" value="TreeGrafter"/>
</dbReference>
<keyword evidence="4" id="KW-0067">ATP-binding</keyword>
<dbReference type="GO" id="GO:0005997">
    <property type="term" value="P:xylulose metabolic process"/>
    <property type="evidence" value="ECO:0007669"/>
    <property type="project" value="UniProtKB-UniRule"/>
</dbReference>
<dbReference type="EC" id="2.7.1.17" evidence="4"/>
<dbReference type="InterPro" id="IPR042024">
    <property type="entry name" value="D-XK_euk"/>
</dbReference>
<keyword evidence="4" id="KW-0119">Carbohydrate metabolism</keyword>
<keyword evidence="3 4" id="KW-0418">Kinase</keyword>
<dbReference type="Pfam" id="PF02782">
    <property type="entry name" value="FGGY_C"/>
    <property type="match status" value="1"/>
</dbReference>
<dbReference type="GO" id="GO:0042732">
    <property type="term" value="P:D-xylose metabolic process"/>
    <property type="evidence" value="ECO:0007669"/>
    <property type="project" value="UniProtKB-UniRule"/>
</dbReference>
<protein>
    <recommendedName>
        <fullName evidence="4">Xylulose kinase</fullName>
        <ecNumber evidence="4">2.7.1.17</ecNumber>
    </recommendedName>
</protein>
<name>A0A6G1SJS0_9ACAR</name>
<dbReference type="Gene3D" id="3.30.420.40">
    <property type="match status" value="2"/>
</dbReference>
<dbReference type="GO" id="GO:0004856">
    <property type="term" value="F:D-xylulokinase activity"/>
    <property type="evidence" value="ECO:0007669"/>
    <property type="project" value="UniProtKB-UniRule"/>
</dbReference>
<dbReference type="SUPFAM" id="SSF53067">
    <property type="entry name" value="Actin-like ATPase domain"/>
    <property type="match status" value="2"/>
</dbReference>
<evidence type="ECO:0000256" key="1">
    <source>
        <dbReference type="ARBA" id="ARBA00009156"/>
    </source>
</evidence>
<keyword evidence="2 4" id="KW-0808">Transferase</keyword>
<dbReference type="CDD" id="cd07776">
    <property type="entry name" value="ASKHA_NBD_FGGY_SpXK-like"/>
    <property type="match status" value="1"/>
</dbReference>
<dbReference type="InterPro" id="IPR018484">
    <property type="entry name" value="FGGY_N"/>
</dbReference>
<evidence type="ECO:0000256" key="2">
    <source>
        <dbReference type="ARBA" id="ARBA00022679"/>
    </source>
</evidence>
<accession>A0A6G1SJS0</accession>
<comment type="function">
    <text evidence="4">Phosphorylates D-xylulose to produce D-xylulose 5-phosphate, a molecule that may play an important role in the regulation of glucose metabolism and lipogenesis.</text>
</comment>
<proteinExistence type="inferred from homology"/>
<dbReference type="PANTHER" id="PTHR10196:SF57">
    <property type="entry name" value="XYLULOSE KINASE"/>
    <property type="match status" value="1"/>
</dbReference>
<dbReference type="InterPro" id="IPR018485">
    <property type="entry name" value="FGGY_C"/>
</dbReference>
<dbReference type="GO" id="GO:0005524">
    <property type="term" value="F:ATP binding"/>
    <property type="evidence" value="ECO:0007669"/>
    <property type="project" value="UniProtKB-KW"/>
</dbReference>
<feature type="domain" description="Carbohydrate kinase FGGY C-terminal" evidence="7">
    <location>
        <begin position="335"/>
        <end position="521"/>
    </location>
</feature>
<feature type="region of interest" description="Disordered" evidence="5">
    <location>
        <begin position="607"/>
        <end position="629"/>
    </location>
</feature>
<keyword evidence="4" id="KW-0859">Xylose metabolism</keyword>
<evidence type="ECO:0000256" key="4">
    <source>
        <dbReference type="RuleBase" id="RU367058"/>
    </source>
</evidence>